<evidence type="ECO:0008006" key="4">
    <source>
        <dbReference type="Google" id="ProtNLM"/>
    </source>
</evidence>
<dbReference type="Gene3D" id="2.60.40.1120">
    <property type="entry name" value="Carboxypeptidase-like, regulatory domain"/>
    <property type="match status" value="1"/>
</dbReference>
<organism evidence="2 3">
    <name type="scientific">Rhodanobacter spathiphylli B39</name>
    <dbReference type="NCBI Taxonomy" id="1163407"/>
    <lineage>
        <taxon>Bacteria</taxon>
        <taxon>Pseudomonadati</taxon>
        <taxon>Pseudomonadota</taxon>
        <taxon>Gammaproteobacteria</taxon>
        <taxon>Lysobacterales</taxon>
        <taxon>Rhodanobacteraceae</taxon>
        <taxon>Rhodanobacter</taxon>
    </lineage>
</organism>
<dbReference type="InterPro" id="IPR013784">
    <property type="entry name" value="Carb-bd-like_fold"/>
</dbReference>
<feature type="chain" id="PRO_5003695895" description="TonB-dependent receptor" evidence="1">
    <location>
        <begin position="33"/>
        <end position="118"/>
    </location>
</feature>
<feature type="signal peptide" evidence="1">
    <location>
        <begin position="1"/>
        <end position="32"/>
    </location>
</feature>
<dbReference type="RefSeq" id="WP_007810231.1">
    <property type="nucleotide sequence ID" value="NZ_AJXT01000054.1"/>
</dbReference>
<dbReference type="SUPFAM" id="SSF49452">
    <property type="entry name" value="Starch-binding domain-like"/>
    <property type="match status" value="1"/>
</dbReference>
<accession>I4VRY6</accession>
<evidence type="ECO:0000256" key="1">
    <source>
        <dbReference type="SAM" id="SignalP"/>
    </source>
</evidence>
<evidence type="ECO:0000313" key="2">
    <source>
        <dbReference type="EMBL" id="EIL89977.1"/>
    </source>
</evidence>
<protein>
    <recommendedName>
        <fullName evidence="4">TonB-dependent receptor</fullName>
    </recommendedName>
</protein>
<dbReference type="GO" id="GO:0030246">
    <property type="term" value="F:carbohydrate binding"/>
    <property type="evidence" value="ECO:0007669"/>
    <property type="project" value="InterPro"/>
</dbReference>
<comment type="caution">
    <text evidence="2">The sequence shown here is derived from an EMBL/GenBank/DDBJ whole genome shotgun (WGS) entry which is preliminary data.</text>
</comment>
<dbReference type="EMBL" id="AJXT01000054">
    <property type="protein sequence ID" value="EIL89977.1"/>
    <property type="molecule type" value="Genomic_DNA"/>
</dbReference>
<dbReference type="eggNOG" id="COG4771">
    <property type="taxonomic scope" value="Bacteria"/>
</dbReference>
<reference evidence="2 3" key="1">
    <citation type="journal article" date="2012" name="J. Bacteriol.">
        <title>Genome sequences for six rhodanobacter strains, isolated from soils and the terrestrial subsurface, with variable denitrification capabilities.</title>
        <authorList>
            <person name="Kostka J.E."/>
            <person name="Green S.J."/>
            <person name="Rishishwar L."/>
            <person name="Prakash O."/>
            <person name="Katz L.S."/>
            <person name="Marino-Ramirez L."/>
            <person name="Jordan I.K."/>
            <person name="Munk C."/>
            <person name="Ivanova N."/>
            <person name="Mikhailova N."/>
            <person name="Watson D.B."/>
            <person name="Brown S.D."/>
            <person name="Palumbo A.V."/>
            <person name="Brooks S.C."/>
        </authorList>
    </citation>
    <scope>NUCLEOTIDE SEQUENCE [LARGE SCALE GENOMIC DNA]</scope>
    <source>
        <strain evidence="2 3">B39</strain>
    </source>
</reference>
<dbReference type="AlphaFoldDB" id="I4VRY6"/>
<dbReference type="Proteomes" id="UP000003226">
    <property type="component" value="Unassembled WGS sequence"/>
</dbReference>
<evidence type="ECO:0000313" key="3">
    <source>
        <dbReference type="Proteomes" id="UP000003226"/>
    </source>
</evidence>
<dbReference type="OrthoDB" id="5955477at2"/>
<dbReference type="Pfam" id="PF13620">
    <property type="entry name" value="CarboxypepD_reg"/>
    <property type="match status" value="1"/>
</dbReference>
<keyword evidence="1" id="KW-0732">Signal</keyword>
<name>I4VRY6_9GAMM</name>
<proteinExistence type="predicted"/>
<keyword evidence="3" id="KW-1185">Reference proteome</keyword>
<gene>
    <name evidence="2" type="ORF">UU7_16282</name>
</gene>
<feature type="non-terminal residue" evidence="2">
    <location>
        <position position="118"/>
    </location>
</feature>
<sequence>MNSRKNFTARQLRHTSLAIGLGLCLIGTGAVAQSTTGSIFGQVQAGSGETVLVKSSSGVTRQATVDSTGRYAVDSLPLGNYTVTLQHDGQAVDSRSNVTLRVGSGTEVSFGGQNAQTL</sequence>